<comment type="similarity">
    <text evidence="1">Belongs to the bacterial solute-binding protein 1 family.</text>
</comment>
<name>A0A6N7Z0Y9_9PSEU</name>
<dbReference type="Pfam" id="PF13416">
    <property type="entry name" value="SBP_bac_8"/>
    <property type="match status" value="1"/>
</dbReference>
<evidence type="ECO:0000256" key="3">
    <source>
        <dbReference type="ARBA" id="ARBA00022729"/>
    </source>
</evidence>
<keyword evidence="3 5" id="KW-0732">Signal</keyword>
<protein>
    <submittedName>
        <fullName evidence="6">Extracellular solute-binding protein</fullName>
    </submittedName>
</protein>
<dbReference type="PROSITE" id="PS01037">
    <property type="entry name" value="SBP_BACTERIAL_1"/>
    <property type="match status" value="1"/>
</dbReference>
<accession>A0A6N7Z0Y9</accession>
<feature type="compositionally biased region" description="Polar residues" evidence="4">
    <location>
        <begin position="97"/>
        <end position="106"/>
    </location>
</feature>
<keyword evidence="2" id="KW-0813">Transport</keyword>
<dbReference type="PANTHER" id="PTHR43649:SF30">
    <property type="entry name" value="ABC TRANSPORTER SUBSTRATE-BINDING PROTEIN"/>
    <property type="match status" value="1"/>
</dbReference>
<organism evidence="6 7">
    <name type="scientific">Amycolatopsis pithecellobii</name>
    <dbReference type="NCBI Taxonomy" id="664692"/>
    <lineage>
        <taxon>Bacteria</taxon>
        <taxon>Bacillati</taxon>
        <taxon>Actinomycetota</taxon>
        <taxon>Actinomycetes</taxon>
        <taxon>Pseudonocardiales</taxon>
        <taxon>Pseudonocardiaceae</taxon>
        <taxon>Amycolatopsis</taxon>
    </lineage>
</organism>
<dbReference type="GO" id="GO:0055085">
    <property type="term" value="P:transmembrane transport"/>
    <property type="evidence" value="ECO:0007669"/>
    <property type="project" value="InterPro"/>
</dbReference>
<evidence type="ECO:0000313" key="6">
    <source>
        <dbReference type="EMBL" id="MTD54399.1"/>
    </source>
</evidence>
<dbReference type="CDD" id="cd14748">
    <property type="entry name" value="PBP2_UgpB"/>
    <property type="match status" value="1"/>
</dbReference>
<proteinExistence type="inferred from homology"/>
<dbReference type="PROSITE" id="PS51257">
    <property type="entry name" value="PROKAR_LIPOPROTEIN"/>
    <property type="match status" value="1"/>
</dbReference>
<evidence type="ECO:0000256" key="2">
    <source>
        <dbReference type="ARBA" id="ARBA00022448"/>
    </source>
</evidence>
<dbReference type="EMBL" id="WMBA01000011">
    <property type="protein sequence ID" value="MTD54399.1"/>
    <property type="molecule type" value="Genomic_DNA"/>
</dbReference>
<feature type="chain" id="PRO_5039730010" evidence="5">
    <location>
        <begin position="22"/>
        <end position="457"/>
    </location>
</feature>
<gene>
    <name evidence="6" type="ORF">GKO32_10495</name>
</gene>
<dbReference type="Proteomes" id="UP000440096">
    <property type="component" value="Unassembled WGS sequence"/>
</dbReference>
<evidence type="ECO:0000256" key="5">
    <source>
        <dbReference type="SAM" id="SignalP"/>
    </source>
</evidence>
<dbReference type="InterPro" id="IPR006059">
    <property type="entry name" value="SBP"/>
</dbReference>
<dbReference type="OrthoDB" id="2509690at2"/>
<evidence type="ECO:0000313" key="7">
    <source>
        <dbReference type="Proteomes" id="UP000440096"/>
    </source>
</evidence>
<feature type="signal peptide" evidence="5">
    <location>
        <begin position="1"/>
        <end position="21"/>
    </location>
</feature>
<dbReference type="AlphaFoldDB" id="A0A6N7Z0Y9"/>
<evidence type="ECO:0000256" key="4">
    <source>
        <dbReference type="SAM" id="MobiDB-lite"/>
    </source>
</evidence>
<sequence>MRITRFRAGGVLAAAALLGFAGCGVPSTSGSAAVAQAPELAPGQQVSIVFESYNFGLAGAWTDTFNALIGQFQQAHPNIKVTAQKPQGSDPNPAKNAASSVQTETAAGNPPDVAQLGFDTLDFAAGQLGAKPLDDLVTKNEVQANFGGQFPYAAPIRNLGDSGGKTYGVPFVLSTPVLYYNASLFQKAGLDPANPPKTWAQVQEYGAKIKQATGKDGAYVDCLTRSASDWCFQSLVRSNEGRVLSPDRKTLQFADAPSVQAVKTMQDLVTANAMPKLSQVQAVQGFARGDLAMMVESSSQQGTFQKGAQGGNWDLRAAALPAFDGHAAVPTNSGAALFVFSGDPAKQRASWELIKFLTSPAAYDEITSKIGYLPLRLDLLNDPAHLQSWAAKNPLVKSNVDQLNHVEPWIAFPGNSYQQIRDAMMDGVEKAVFQGADPQATLTATQQQVTALLPGGK</sequence>
<dbReference type="SUPFAM" id="SSF53850">
    <property type="entry name" value="Periplasmic binding protein-like II"/>
    <property type="match status" value="1"/>
</dbReference>
<reference evidence="6 7" key="1">
    <citation type="submission" date="2019-11" db="EMBL/GenBank/DDBJ databases">
        <title>Draft genome of Amycolatopsis RM579.</title>
        <authorList>
            <person name="Duangmal K."/>
            <person name="Mingma R."/>
        </authorList>
    </citation>
    <scope>NUCLEOTIDE SEQUENCE [LARGE SCALE GENOMIC DNA]</scope>
    <source>
        <strain evidence="6 7">RM579</strain>
    </source>
</reference>
<dbReference type="Gene3D" id="3.40.190.10">
    <property type="entry name" value="Periplasmic binding protein-like II"/>
    <property type="match status" value="2"/>
</dbReference>
<keyword evidence="7" id="KW-1185">Reference proteome</keyword>
<dbReference type="InterPro" id="IPR050490">
    <property type="entry name" value="Bact_solute-bd_prot1"/>
</dbReference>
<comment type="caution">
    <text evidence="6">The sequence shown here is derived from an EMBL/GenBank/DDBJ whole genome shotgun (WGS) entry which is preliminary data.</text>
</comment>
<evidence type="ECO:0000256" key="1">
    <source>
        <dbReference type="ARBA" id="ARBA00008520"/>
    </source>
</evidence>
<dbReference type="RefSeq" id="WP_154756608.1">
    <property type="nucleotide sequence ID" value="NZ_WMBA01000011.1"/>
</dbReference>
<feature type="region of interest" description="Disordered" evidence="4">
    <location>
        <begin position="82"/>
        <end position="112"/>
    </location>
</feature>
<dbReference type="InterPro" id="IPR006061">
    <property type="entry name" value="SBP_1_CS"/>
</dbReference>
<dbReference type="PANTHER" id="PTHR43649">
    <property type="entry name" value="ARABINOSE-BINDING PROTEIN-RELATED"/>
    <property type="match status" value="1"/>
</dbReference>